<protein>
    <submittedName>
        <fullName evidence="2">Uncharacterized protein</fullName>
    </submittedName>
</protein>
<proteinExistence type="predicted"/>
<evidence type="ECO:0000313" key="2">
    <source>
        <dbReference type="EMBL" id="CAD8642135.1"/>
    </source>
</evidence>
<dbReference type="AlphaFoldDB" id="A0A7S0MI20"/>
<name>A0A7S0MI20_9CRYP</name>
<feature type="region of interest" description="Disordered" evidence="1">
    <location>
        <begin position="39"/>
        <end position="62"/>
    </location>
</feature>
<reference evidence="2" key="1">
    <citation type="submission" date="2021-01" db="EMBL/GenBank/DDBJ databases">
        <authorList>
            <person name="Corre E."/>
            <person name="Pelletier E."/>
            <person name="Niang G."/>
            <person name="Scheremetjew M."/>
            <person name="Finn R."/>
            <person name="Kale V."/>
            <person name="Holt S."/>
            <person name="Cochrane G."/>
            <person name="Meng A."/>
            <person name="Brown T."/>
            <person name="Cohen L."/>
        </authorList>
    </citation>
    <scope>NUCLEOTIDE SEQUENCE</scope>
    <source>
        <strain evidence="2">CCAP979/52</strain>
    </source>
</reference>
<sequence>MGRSERRGSWLELLDSLLFRGTLFRLAFHAVENSQLSPEAGGYEVEPAEKETENSIPKAGPGREQKSLAVFAWLGENRACVTEGVLSMDSSCTLASEEALLDQVSANCGLEKSPLTHRPITFEYLQFLHGR</sequence>
<evidence type="ECO:0000256" key="1">
    <source>
        <dbReference type="SAM" id="MobiDB-lite"/>
    </source>
</evidence>
<accession>A0A7S0MI20</accession>
<organism evidence="2">
    <name type="scientific">Cryptomonas curvata</name>
    <dbReference type="NCBI Taxonomy" id="233186"/>
    <lineage>
        <taxon>Eukaryota</taxon>
        <taxon>Cryptophyceae</taxon>
        <taxon>Cryptomonadales</taxon>
        <taxon>Cryptomonadaceae</taxon>
        <taxon>Cryptomonas</taxon>
    </lineage>
</organism>
<gene>
    <name evidence="2" type="ORF">CCUR1050_LOCUS19819</name>
</gene>
<dbReference type="EMBL" id="HBEZ01036060">
    <property type="protein sequence ID" value="CAD8642135.1"/>
    <property type="molecule type" value="Transcribed_RNA"/>
</dbReference>